<keyword evidence="2" id="KW-1185">Reference proteome</keyword>
<name>A0A6P1T206_9RHOB</name>
<reference evidence="1 2" key="1">
    <citation type="submission" date="2019-12" db="EMBL/GenBank/DDBJ databases">
        <title>Complete genome sequence of Algicella marina strain 9Alg 56(T) isolated from the red alga Tichocarpus crinitus.</title>
        <authorList>
            <person name="Kim S.-G."/>
            <person name="Nedashkovskaya O.I."/>
        </authorList>
    </citation>
    <scope>NUCLEOTIDE SEQUENCE [LARGE SCALE GENOMIC DNA]</scope>
    <source>
        <strain evidence="1 2">9Alg 56</strain>
    </source>
</reference>
<proteinExistence type="predicted"/>
<dbReference type="Proteomes" id="UP000464495">
    <property type="component" value="Chromosome"/>
</dbReference>
<dbReference type="Pfam" id="PF25855">
    <property type="entry name" value="IpaJ_protease"/>
    <property type="match status" value="1"/>
</dbReference>
<evidence type="ECO:0000313" key="2">
    <source>
        <dbReference type="Proteomes" id="UP000464495"/>
    </source>
</evidence>
<evidence type="ECO:0000313" key="1">
    <source>
        <dbReference type="EMBL" id="QHQ35329.1"/>
    </source>
</evidence>
<organism evidence="1 2">
    <name type="scientific">Algicella marina</name>
    <dbReference type="NCBI Taxonomy" id="2683284"/>
    <lineage>
        <taxon>Bacteria</taxon>
        <taxon>Pseudomonadati</taxon>
        <taxon>Pseudomonadota</taxon>
        <taxon>Alphaproteobacteria</taxon>
        <taxon>Rhodobacterales</taxon>
        <taxon>Paracoccaceae</taxon>
        <taxon>Algicella</taxon>
    </lineage>
</organism>
<protein>
    <recommendedName>
        <fullName evidence="3">Peptidase C39-like domain-containing protein</fullName>
    </recommendedName>
</protein>
<dbReference type="InterPro" id="IPR058988">
    <property type="entry name" value="IpaJ"/>
</dbReference>
<dbReference type="AlphaFoldDB" id="A0A6P1T206"/>
<evidence type="ECO:0008006" key="3">
    <source>
        <dbReference type="Google" id="ProtNLM"/>
    </source>
</evidence>
<dbReference type="KEGG" id="amaq:GO499_09015"/>
<accession>A0A6P1T206</accession>
<dbReference type="EMBL" id="CP046620">
    <property type="protein sequence ID" value="QHQ35329.1"/>
    <property type="molecule type" value="Genomic_DNA"/>
</dbReference>
<gene>
    <name evidence="1" type="ORF">GO499_09015</name>
</gene>
<dbReference type="RefSeq" id="WP_161861894.1">
    <property type="nucleotide sequence ID" value="NZ_CP046620.1"/>
</dbReference>
<sequence length="192" mass="20446">MPNLTFQQFTGLSCGAACLLVAAKELGIAQMPDMTGSGVPNTGMWIGQPLELSNGCERAIYAVTANGVDTYSMPDGIARAGQMLGLDVSVSMSGCVVPKVLEWKYPNVRDQLDELGVEILSGTPALAENERMLVAVGIGGLGLHWVLYRSDGTYMDPAYARNYTCSLWGMGQLGVLRYIDTGIYVVVGTPTV</sequence>